<dbReference type="AlphaFoldDB" id="A0A0C2MHI8"/>
<keyword evidence="2" id="KW-1185">Reference proteome</keyword>
<gene>
    <name evidence="1" type="ORF">RF11_15039</name>
</gene>
<proteinExistence type="predicted"/>
<sequence length="148" mass="17701">MLHRVPRKVLVLYRKIILHCSDDSVALGHGFQFAHDEARRILEPLCAESTPQNLDRAIDEAERVFKKSDFFEQTDPFLFKNHMQSAYFSYFDSPIEPLHNMSVETPEYSRTYRFHRRTCQIINIPKLPIRDIEKWKKKWKENIPEIPL</sequence>
<name>A0A0C2MHI8_THEKT</name>
<organism evidence="1 2">
    <name type="scientific">Thelohanellus kitauei</name>
    <name type="common">Myxosporean</name>
    <dbReference type="NCBI Taxonomy" id="669202"/>
    <lineage>
        <taxon>Eukaryota</taxon>
        <taxon>Metazoa</taxon>
        <taxon>Cnidaria</taxon>
        <taxon>Myxozoa</taxon>
        <taxon>Myxosporea</taxon>
        <taxon>Bivalvulida</taxon>
        <taxon>Platysporina</taxon>
        <taxon>Myxobolidae</taxon>
        <taxon>Thelohanellus</taxon>
    </lineage>
</organism>
<comment type="caution">
    <text evidence="1">The sequence shown here is derived from an EMBL/GenBank/DDBJ whole genome shotgun (WGS) entry which is preliminary data.</text>
</comment>
<protein>
    <submittedName>
        <fullName evidence="1">Uncharacterized protein</fullName>
    </submittedName>
</protein>
<evidence type="ECO:0000313" key="1">
    <source>
        <dbReference type="EMBL" id="KII63804.1"/>
    </source>
</evidence>
<reference evidence="1 2" key="1">
    <citation type="journal article" date="2014" name="Genome Biol. Evol.">
        <title>The genome of the myxosporean Thelohanellus kitauei shows adaptations to nutrient acquisition within its fish host.</title>
        <authorList>
            <person name="Yang Y."/>
            <person name="Xiong J."/>
            <person name="Zhou Z."/>
            <person name="Huo F."/>
            <person name="Miao W."/>
            <person name="Ran C."/>
            <person name="Liu Y."/>
            <person name="Zhang J."/>
            <person name="Feng J."/>
            <person name="Wang M."/>
            <person name="Wang M."/>
            <person name="Wang L."/>
            <person name="Yao B."/>
        </authorList>
    </citation>
    <scope>NUCLEOTIDE SEQUENCE [LARGE SCALE GENOMIC DNA]</scope>
    <source>
        <strain evidence="1">Wuqing</strain>
    </source>
</reference>
<dbReference type="EMBL" id="JWZT01004591">
    <property type="protein sequence ID" value="KII63804.1"/>
    <property type="molecule type" value="Genomic_DNA"/>
</dbReference>
<evidence type="ECO:0000313" key="2">
    <source>
        <dbReference type="Proteomes" id="UP000031668"/>
    </source>
</evidence>
<dbReference type="Proteomes" id="UP000031668">
    <property type="component" value="Unassembled WGS sequence"/>
</dbReference>
<accession>A0A0C2MHI8</accession>